<evidence type="ECO:0000313" key="2">
    <source>
        <dbReference type="Proteomes" id="UP001595939"/>
    </source>
</evidence>
<dbReference type="EMBL" id="JBHSEG010000008">
    <property type="protein sequence ID" value="MFC4455164.1"/>
    <property type="molecule type" value="Genomic_DNA"/>
</dbReference>
<comment type="caution">
    <text evidence="1">The sequence shown here is derived from an EMBL/GenBank/DDBJ whole genome shotgun (WGS) entry which is preliminary data.</text>
</comment>
<dbReference type="RefSeq" id="WP_380129882.1">
    <property type="nucleotide sequence ID" value="NZ_JBHSEG010000008.1"/>
</dbReference>
<dbReference type="Proteomes" id="UP001595939">
    <property type="component" value="Unassembled WGS sequence"/>
</dbReference>
<protein>
    <submittedName>
        <fullName evidence="1">Uncharacterized protein</fullName>
    </submittedName>
</protein>
<keyword evidence="2" id="KW-1185">Reference proteome</keyword>
<gene>
    <name evidence="1" type="ORF">ACFO0P_15405</name>
</gene>
<sequence>MKIGWEITVSFVVPSDMVVRAESRRLLHMVLHSRRSTYEALPLDFCVVR</sequence>
<proteinExistence type="predicted"/>
<name>A0ABV8Y8A3_9DEIO</name>
<reference evidence="2" key="1">
    <citation type="journal article" date="2019" name="Int. J. Syst. Evol. Microbiol.">
        <title>The Global Catalogue of Microorganisms (GCM) 10K type strain sequencing project: providing services to taxonomists for standard genome sequencing and annotation.</title>
        <authorList>
            <consortium name="The Broad Institute Genomics Platform"/>
            <consortium name="The Broad Institute Genome Sequencing Center for Infectious Disease"/>
            <person name="Wu L."/>
            <person name="Ma J."/>
        </authorList>
    </citation>
    <scope>NUCLEOTIDE SEQUENCE [LARGE SCALE GENOMIC DNA]</scope>
    <source>
        <strain evidence="2">CCUG 39970</strain>
    </source>
</reference>
<accession>A0ABV8Y8A3</accession>
<organism evidence="1 2">
    <name type="scientific">Deinococcus sonorensis</name>
    <dbReference type="NCBI Taxonomy" id="309891"/>
    <lineage>
        <taxon>Bacteria</taxon>
        <taxon>Thermotogati</taxon>
        <taxon>Deinococcota</taxon>
        <taxon>Deinococci</taxon>
        <taxon>Deinococcales</taxon>
        <taxon>Deinococcaceae</taxon>
        <taxon>Deinococcus</taxon>
    </lineage>
</organism>
<evidence type="ECO:0000313" key="1">
    <source>
        <dbReference type="EMBL" id="MFC4455164.1"/>
    </source>
</evidence>